<dbReference type="PROSITE" id="PS01124">
    <property type="entry name" value="HTH_ARAC_FAMILY_2"/>
    <property type="match status" value="1"/>
</dbReference>
<dbReference type="InterPro" id="IPR001789">
    <property type="entry name" value="Sig_transdc_resp-reg_receiver"/>
</dbReference>
<feature type="modified residue" description="4-aspartylphosphate" evidence="4">
    <location>
        <position position="58"/>
    </location>
</feature>
<keyword evidence="8" id="KW-1185">Reference proteome</keyword>
<dbReference type="Gene3D" id="1.10.10.60">
    <property type="entry name" value="Homeodomain-like"/>
    <property type="match status" value="2"/>
</dbReference>
<dbReference type="Pfam" id="PF00072">
    <property type="entry name" value="Response_reg"/>
    <property type="match status" value="1"/>
</dbReference>
<accession>A0A927H988</accession>
<feature type="domain" description="Response regulatory" evidence="6">
    <location>
        <begin position="6"/>
        <end position="123"/>
    </location>
</feature>
<dbReference type="AlphaFoldDB" id="A0A927H988"/>
<feature type="domain" description="HTH araC/xylS-type" evidence="5">
    <location>
        <begin position="301"/>
        <end position="399"/>
    </location>
</feature>
<dbReference type="InterPro" id="IPR011006">
    <property type="entry name" value="CheY-like_superfamily"/>
</dbReference>
<dbReference type="Proteomes" id="UP000632125">
    <property type="component" value="Unassembled WGS sequence"/>
</dbReference>
<proteinExistence type="predicted"/>
<evidence type="ECO:0000259" key="6">
    <source>
        <dbReference type="PROSITE" id="PS50110"/>
    </source>
</evidence>
<dbReference type="EMBL" id="JACXIY010000029">
    <property type="protein sequence ID" value="MBD2871369.1"/>
    <property type="molecule type" value="Genomic_DNA"/>
</dbReference>
<evidence type="ECO:0000256" key="1">
    <source>
        <dbReference type="ARBA" id="ARBA00023015"/>
    </source>
</evidence>
<evidence type="ECO:0000259" key="5">
    <source>
        <dbReference type="PROSITE" id="PS01124"/>
    </source>
</evidence>
<dbReference type="InterPro" id="IPR009057">
    <property type="entry name" value="Homeodomain-like_sf"/>
</dbReference>
<keyword evidence="2" id="KW-0238">DNA-binding</keyword>
<dbReference type="SUPFAM" id="SSF52172">
    <property type="entry name" value="CheY-like"/>
    <property type="match status" value="1"/>
</dbReference>
<evidence type="ECO:0000256" key="4">
    <source>
        <dbReference type="PROSITE-ProRule" id="PRU00169"/>
    </source>
</evidence>
<reference evidence="7" key="1">
    <citation type="submission" date="2020-09" db="EMBL/GenBank/DDBJ databases">
        <title>A novel bacterium of genus Paenibacillus, isolated from South China Sea.</title>
        <authorList>
            <person name="Huang H."/>
            <person name="Mo K."/>
            <person name="Hu Y."/>
        </authorList>
    </citation>
    <scope>NUCLEOTIDE SEQUENCE</scope>
    <source>
        <strain evidence="7">IB182493</strain>
    </source>
</reference>
<comment type="caution">
    <text evidence="7">The sequence shown here is derived from an EMBL/GenBank/DDBJ whole genome shotgun (WGS) entry which is preliminary data.</text>
</comment>
<keyword evidence="3" id="KW-0804">Transcription</keyword>
<dbReference type="PROSITE" id="PS50110">
    <property type="entry name" value="RESPONSE_REGULATORY"/>
    <property type="match status" value="1"/>
</dbReference>
<dbReference type="GO" id="GO:0043565">
    <property type="term" value="F:sequence-specific DNA binding"/>
    <property type="evidence" value="ECO:0007669"/>
    <property type="project" value="InterPro"/>
</dbReference>
<evidence type="ECO:0000313" key="7">
    <source>
        <dbReference type="EMBL" id="MBD2871369.1"/>
    </source>
</evidence>
<evidence type="ECO:0000256" key="2">
    <source>
        <dbReference type="ARBA" id="ARBA00023125"/>
    </source>
</evidence>
<dbReference type="Gene3D" id="3.40.50.2300">
    <property type="match status" value="1"/>
</dbReference>
<dbReference type="InterPro" id="IPR020449">
    <property type="entry name" value="Tscrpt_reg_AraC-type_HTH"/>
</dbReference>
<protein>
    <submittedName>
        <fullName evidence="7">Helix-turn-helix domain-containing protein</fullName>
    </submittedName>
</protein>
<gene>
    <name evidence="7" type="ORF">IDH41_22535</name>
</gene>
<dbReference type="InterPro" id="IPR018060">
    <property type="entry name" value="HTH_AraC"/>
</dbReference>
<dbReference type="RefSeq" id="WP_190865106.1">
    <property type="nucleotide sequence ID" value="NZ_JACXIY010000029.1"/>
</dbReference>
<dbReference type="PRINTS" id="PR00032">
    <property type="entry name" value="HTHARAC"/>
</dbReference>
<sequence>MNKDLTVLIAEDEFLVRIGMKVSISNSCLPFTIVADASDGDSALDLYLEHRPDIVFTDIRMPRMDGIELIRKIREQDDECEIVVISCLEDFETLKNAAKYNIFSYLLKATMTDSEMKSTLSKLQQKYLGSGKKLEKGDTNSPNNFESLLQKYAIGKEIDFKSFMTLKSKLGNTEDYAILLEVILPVEGKLERLIPTIMEMFKERLDGIVCCRTESRLICLYKKSSSLHEDIKSVWKLIEKTCSTRFGIMVKTFDDLSELPELIDLFGQTIHRQPELFECIYFDDLKYEHSRRNQIFRSEIKSIINYLENNSSQDITLNAAAAMVGLSTNYFSNLFSQETGISFIMYLNHLRLERAKSKLESTDLPISEIAAICGFNDEAYFSRMFRDKIGVSPSKWRKMLFRTEKKG</sequence>
<keyword evidence="1" id="KW-0805">Transcription regulation</keyword>
<dbReference type="SUPFAM" id="SSF46689">
    <property type="entry name" value="Homeodomain-like"/>
    <property type="match status" value="2"/>
</dbReference>
<dbReference type="PROSITE" id="PS00041">
    <property type="entry name" value="HTH_ARAC_FAMILY_1"/>
    <property type="match status" value="1"/>
</dbReference>
<dbReference type="SMART" id="SM00342">
    <property type="entry name" value="HTH_ARAC"/>
    <property type="match status" value="1"/>
</dbReference>
<dbReference type="InterPro" id="IPR018062">
    <property type="entry name" value="HTH_AraC-typ_CS"/>
</dbReference>
<name>A0A927H988_9BACL</name>
<organism evidence="7 8">
    <name type="scientific">Paenibacillus arenilitoris</name>
    <dbReference type="NCBI Taxonomy" id="2772299"/>
    <lineage>
        <taxon>Bacteria</taxon>
        <taxon>Bacillati</taxon>
        <taxon>Bacillota</taxon>
        <taxon>Bacilli</taxon>
        <taxon>Bacillales</taxon>
        <taxon>Paenibacillaceae</taxon>
        <taxon>Paenibacillus</taxon>
    </lineage>
</organism>
<dbReference type="PANTHER" id="PTHR43280:SF2">
    <property type="entry name" value="HTH-TYPE TRANSCRIPTIONAL REGULATOR EXSA"/>
    <property type="match status" value="1"/>
</dbReference>
<dbReference type="PANTHER" id="PTHR43280">
    <property type="entry name" value="ARAC-FAMILY TRANSCRIPTIONAL REGULATOR"/>
    <property type="match status" value="1"/>
</dbReference>
<evidence type="ECO:0000313" key="8">
    <source>
        <dbReference type="Proteomes" id="UP000632125"/>
    </source>
</evidence>
<evidence type="ECO:0000256" key="3">
    <source>
        <dbReference type="ARBA" id="ARBA00023163"/>
    </source>
</evidence>
<dbReference type="GO" id="GO:0000160">
    <property type="term" value="P:phosphorelay signal transduction system"/>
    <property type="evidence" value="ECO:0007669"/>
    <property type="project" value="InterPro"/>
</dbReference>
<dbReference type="CDD" id="cd17536">
    <property type="entry name" value="REC_YesN-like"/>
    <property type="match status" value="1"/>
</dbReference>
<dbReference type="SMART" id="SM00448">
    <property type="entry name" value="REC"/>
    <property type="match status" value="1"/>
</dbReference>
<dbReference type="Pfam" id="PF12833">
    <property type="entry name" value="HTH_18"/>
    <property type="match status" value="1"/>
</dbReference>
<keyword evidence="4" id="KW-0597">Phosphoprotein</keyword>
<dbReference type="GO" id="GO:0003700">
    <property type="term" value="F:DNA-binding transcription factor activity"/>
    <property type="evidence" value="ECO:0007669"/>
    <property type="project" value="InterPro"/>
</dbReference>